<dbReference type="EMBL" id="CP003156">
    <property type="protein sequence ID" value="AEV32049.1"/>
    <property type="molecule type" value="Genomic_DNA"/>
</dbReference>
<dbReference type="STRING" id="926562.Oweho_1040"/>
<dbReference type="AlphaFoldDB" id="G8R4G0"/>
<dbReference type="KEGG" id="oho:Oweho_1040"/>
<keyword evidence="2" id="KW-1185">Reference proteome</keyword>
<proteinExistence type="predicted"/>
<dbReference type="OrthoDB" id="1452953at2"/>
<dbReference type="eggNOG" id="ENOG503308C">
    <property type="taxonomic scope" value="Bacteria"/>
</dbReference>
<accession>G8R4G0</accession>
<dbReference type="HOGENOM" id="CLU_186780_1_0_10"/>
<gene>
    <name evidence="1" type="ordered locus">Oweho_1040</name>
</gene>
<evidence type="ECO:0000313" key="1">
    <source>
        <dbReference type="EMBL" id="AEV32049.1"/>
    </source>
</evidence>
<dbReference type="RefSeq" id="WP_014201409.1">
    <property type="nucleotide sequence ID" value="NC_016599.1"/>
</dbReference>
<sequence>MQVFIIALVLLGLGFAGIAIKIWAKKDGEFSGTCASNSPFLNEEGEPCSFCGASPEEKCKSPEKQDGTQAA</sequence>
<protein>
    <recommendedName>
        <fullName evidence="3">Membrane or secreted protein</fullName>
    </recommendedName>
</protein>
<dbReference type="Proteomes" id="UP000005631">
    <property type="component" value="Chromosome"/>
</dbReference>
<organism evidence="1 2">
    <name type="scientific">Owenweeksia hongkongensis (strain DSM 17368 / CIP 108786 / JCM 12287 / NRRL B-23963 / UST20020801)</name>
    <dbReference type="NCBI Taxonomy" id="926562"/>
    <lineage>
        <taxon>Bacteria</taxon>
        <taxon>Pseudomonadati</taxon>
        <taxon>Bacteroidota</taxon>
        <taxon>Flavobacteriia</taxon>
        <taxon>Flavobacteriales</taxon>
        <taxon>Owenweeksiaceae</taxon>
        <taxon>Owenweeksia</taxon>
    </lineage>
</organism>
<reference evidence="1 2" key="1">
    <citation type="journal article" date="2012" name="Stand. Genomic Sci.">
        <title>Genome sequence of the orange-pigmented seawater bacterium Owenweeksia hongkongensis type strain (UST20020801(T)).</title>
        <authorList>
            <person name="Riedel T."/>
            <person name="Held B."/>
            <person name="Nolan M."/>
            <person name="Lucas S."/>
            <person name="Lapidus A."/>
            <person name="Tice H."/>
            <person name="Del Rio T.G."/>
            <person name="Cheng J.F."/>
            <person name="Han C."/>
            <person name="Tapia R."/>
            <person name="Goodwin L.A."/>
            <person name="Pitluck S."/>
            <person name="Liolios K."/>
            <person name="Mavromatis K."/>
            <person name="Pagani I."/>
            <person name="Ivanova N."/>
            <person name="Mikhailova N."/>
            <person name="Pati A."/>
            <person name="Chen A."/>
            <person name="Palaniappan K."/>
            <person name="Rohde M."/>
            <person name="Tindall B.J."/>
            <person name="Detter J.C."/>
            <person name="Goker M."/>
            <person name="Woyke T."/>
            <person name="Bristow J."/>
            <person name="Eisen J.A."/>
            <person name="Markowitz V."/>
            <person name="Hugenholtz P."/>
            <person name="Klenk H.P."/>
            <person name="Kyrpides N.C."/>
        </authorList>
    </citation>
    <scope>NUCLEOTIDE SEQUENCE</scope>
    <source>
        <strain evidence="2">DSM 17368 / JCM 12287 / NRRL B-23963</strain>
    </source>
</reference>
<evidence type="ECO:0008006" key="3">
    <source>
        <dbReference type="Google" id="ProtNLM"/>
    </source>
</evidence>
<name>G8R4G0_OWEHD</name>
<evidence type="ECO:0000313" key="2">
    <source>
        <dbReference type="Proteomes" id="UP000005631"/>
    </source>
</evidence>